<comment type="cofactor">
    <cofactor evidence="1">
        <name>pyridoxal 5'-phosphate</name>
        <dbReference type="ChEBI" id="CHEBI:597326"/>
    </cofactor>
</comment>
<proteinExistence type="inferred from homology"/>
<evidence type="ECO:0000313" key="3">
    <source>
        <dbReference type="EMBL" id="CAA9528862.1"/>
    </source>
</evidence>
<keyword evidence="2" id="KW-0663">Pyridoxal phosphate</keyword>
<dbReference type="InterPro" id="IPR015421">
    <property type="entry name" value="PyrdxlP-dep_Trfase_major"/>
</dbReference>
<protein>
    <submittedName>
        <fullName evidence="3">CDP-4-dehydro-6-deoxy-D-glucose 3-dehydratase</fullName>
        <ecNumber evidence="3">4.2.1.-</ecNumber>
    </submittedName>
</protein>
<dbReference type="GO" id="GO:0008483">
    <property type="term" value="F:transaminase activity"/>
    <property type="evidence" value="ECO:0007669"/>
    <property type="project" value="TreeGrafter"/>
</dbReference>
<dbReference type="GO" id="GO:0016829">
    <property type="term" value="F:lyase activity"/>
    <property type="evidence" value="ECO:0007669"/>
    <property type="project" value="UniProtKB-KW"/>
</dbReference>
<organism evidence="3">
    <name type="scientific">uncultured Thermoleophilia bacterium</name>
    <dbReference type="NCBI Taxonomy" id="1497501"/>
    <lineage>
        <taxon>Bacteria</taxon>
        <taxon>Bacillati</taxon>
        <taxon>Actinomycetota</taxon>
        <taxon>Thermoleophilia</taxon>
        <taxon>environmental samples</taxon>
    </lineage>
</organism>
<dbReference type="GO" id="GO:0000271">
    <property type="term" value="P:polysaccharide biosynthetic process"/>
    <property type="evidence" value="ECO:0007669"/>
    <property type="project" value="TreeGrafter"/>
</dbReference>
<dbReference type="EMBL" id="CADCWC010000143">
    <property type="protein sequence ID" value="CAA9528862.1"/>
    <property type="molecule type" value="Genomic_DNA"/>
</dbReference>
<feature type="non-terminal residue" evidence="3">
    <location>
        <position position="1"/>
    </location>
</feature>
<comment type="similarity">
    <text evidence="2">Belongs to the DegT/DnrJ/EryC1 family.</text>
</comment>
<dbReference type="PANTHER" id="PTHR30244:SF34">
    <property type="entry name" value="DTDP-4-AMINO-4,6-DIDEOXYGALACTOSE TRANSAMINASE"/>
    <property type="match status" value="1"/>
</dbReference>
<keyword evidence="3" id="KW-0456">Lyase</keyword>
<dbReference type="CDD" id="cd00616">
    <property type="entry name" value="AHBA_syn"/>
    <property type="match status" value="1"/>
</dbReference>
<dbReference type="PIRSF" id="PIRSF000390">
    <property type="entry name" value="PLP_StrS"/>
    <property type="match status" value="1"/>
</dbReference>
<dbReference type="AlphaFoldDB" id="A0A6J4TQN2"/>
<sequence length="381" mass="41806">RRTQEFERAFAAYLGVRHCVMVSSGSTANLLMAAALRYRSTDPLEPGDEVVVPAVGWSTTYFPFSQCGFRLRFVDVDAETLNVDPAELEAAITPATRAVCTVNVLGNPTDFAAVRTVLRTAEGRHGRPITLLEDNCESLGATYDGRQCGTHGLMGTFSFFFSHHMSTMEGGAVCTDDDELAEILVCLRAHGWTRNLPDESILVGRKNPNPFHESFRFVLPGYNVRPLEMSAAVGLRQLEKLPRFIATRRDNARHLQERLAPVAGTFAIQREIGSSSWFGFSVLVAPDGGHTRDQVVGVLTEAEIECRPIVTGNFARQEALRHMDHTVAGSLAGADRVHDHGFFVGNGERDLRREIDHLAATLTELAERSDPSRSMAAGARP</sequence>
<name>A0A6J4TQN2_9ACTN</name>
<gene>
    <name evidence="3" type="ORF">AVDCRST_MAG79-735</name>
</gene>
<dbReference type="Gene3D" id="3.40.640.10">
    <property type="entry name" value="Type I PLP-dependent aspartate aminotransferase-like (Major domain)"/>
    <property type="match status" value="1"/>
</dbReference>
<dbReference type="Pfam" id="PF01041">
    <property type="entry name" value="DegT_DnrJ_EryC1"/>
    <property type="match status" value="1"/>
</dbReference>
<evidence type="ECO:0000256" key="2">
    <source>
        <dbReference type="RuleBase" id="RU004508"/>
    </source>
</evidence>
<dbReference type="GO" id="GO:0030170">
    <property type="term" value="F:pyridoxal phosphate binding"/>
    <property type="evidence" value="ECO:0007669"/>
    <property type="project" value="TreeGrafter"/>
</dbReference>
<dbReference type="EC" id="4.2.1.-" evidence="3"/>
<dbReference type="InterPro" id="IPR015424">
    <property type="entry name" value="PyrdxlP-dep_Trfase"/>
</dbReference>
<dbReference type="Gene3D" id="3.90.1150.10">
    <property type="entry name" value="Aspartate Aminotransferase, domain 1"/>
    <property type="match status" value="1"/>
</dbReference>
<dbReference type="PANTHER" id="PTHR30244">
    <property type="entry name" value="TRANSAMINASE"/>
    <property type="match status" value="1"/>
</dbReference>
<dbReference type="InterPro" id="IPR015422">
    <property type="entry name" value="PyrdxlP-dep_Trfase_small"/>
</dbReference>
<evidence type="ECO:0000256" key="1">
    <source>
        <dbReference type="ARBA" id="ARBA00001933"/>
    </source>
</evidence>
<dbReference type="SUPFAM" id="SSF53383">
    <property type="entry name" value="PLP-dependent transferases"/>
    <property type="match status" value="1"/>
</dbReference>
<dbReference type="InterPro" id="IPR000653">
    <property type="entry name" value="DegT/StrS_aminotransferase"/>
</dbReference>
<accession>A0A6J4TQN2</accession>
<reference evidence="3" key="1">
    <citation type="submission" date="2020-02" db="EMBL/GenBank/DDBJ databases">
        <authorList>
            <person name="Meier V. D."/>
        </authorList>
    </citation>
    <scope>NUCLEOTIDE SEQUENCE</scope>
    <source>
        <strain evidence="3">AVDCRST_MAG79</strain>
    </source>
</reference>